<dbReference type="InterPro" id="IPR000014">
    <property type="entry name" value="PAS"/>
</dbReference>
<dbReference type="EMBL" id="JADPRT010000007">
    <property type="protein sequence ID" value="MBF9069930.1"/>
    <property type="molecule type" value="Genomic_DNA"/>
</dbReference>
<dbReference type="AlphaFoldDB" id="A0A931BAL9"/>
<organism evidence="2 3">
    <name type="scientific">Streptacidiphilus fuscans</name>
    <dbReference type="NCBI Taxonomy" id="2789292"/>
    <lineage>
        <taxon>Bacteria</taxon>
        <taxon>Bacillati</taxon>
        <taxon>Actinomycetota</taxon>
        <taxon>Actinomycetes</taxon>
        <taxon>Kitasatosporales</taxon>
        <taxon>Streptomycetaceae</taxon>
        <taxon>Streptacidiphilus</taxon>
    </lineage>
</organism>
<dbReference type="SUPFAM" id="SSF55785">
    <property type="entry name" value="PYP-like sensor domain (PAS domain)"/>
    <property type="match status" value="1"/>
</dbReference>
<accession>A0A931BAL9</accession>
<name>A0A931BAL9_9ACTN</name>
<dbReference type="CDD" id="cd00130">
    <property type="entry name" value="PAS"/>
    <property type="match status" value="1"/>
</dbReference>
<dbReference type="Pfam" id="PF08447">
    <property type="entry name" value="PAS_3"/>
    <property type="match status" value="1"/>
</dbReference>
<dbReference type="Proteomes" id="UP000657385">
    <property type="component" value="Unassembled WGS sequence"/>
</dbReference>
<gene>
    <name evidence="2" type="ORF">I2501_18060</name>
</gene>
<dbReference type="Gene3D" id="3.30.450.20">
    <property type="entry name" value="PAS domain"/>
    <property type="match status" value="1"/>
</dbReference>
<proteinExistence type="predicted"/>
<evidence type="ECO:0000313" key="2">
    <source>
        <dbReference type="EMBL" id="MBF9069930.1"/>
    </source>
</evidence>
<evidence type="ECO:0000259" key="1">
    <source>
        <dbReference type="Pfam" id="PF08447"/>
    </source>
</evidence>
<dbReference type="InterPro" id="IPR035965">
    <property type="entry name" value="PAS-like_dom_sf"/>
</dbReference>
<dbReference type="RefSeq" id="WP_196195114.1">
    <property type="nucleotide sequence ID" value="NZ_JADPRT010000007.1"/>
</dbReference>
<comment type="caution">
    <text evidence="2">The sequence shown here is derived from an EMBL/GenBank/DDBJ whole genome shotgun (WGS) entry which is preliminary data.</text>
</comment>
<protein>
    <submittedName>
        <fullName evidence="2">PAS domain-containing protein</fullName>
    </submittedName>
</protein>
<keyword evidence="3" id="KW-1185">Reference proteome</keyword>
<sequence length="186" mass="19640">MHPELPPSSLPQQLAVVRAQLEASIADCQDRSERALLAHACSHLAELERCSTALSFGSHTSASSAASTPAVDGEGGTLLGDAEWDLVHDAVDWSAEMYRIFARAPQEGPLTLDQLPGALHPEDRRAVSGLLTAALVDGKPIDAEFRLQLGDGTVRSVHCVGAPQLAADGYVEAVWLALRDLGRTAA</sequence>
<feature type="domain" description="PAS fold-3" evidence="1">
    <location>
        <begin position="91"/>
        <end position="169"/>
    </location>
</feature>
<reference evidence="2" key="1">
    <citation type="submission" date="2020-11" db="EMBL/GenBank/DDBJ databases">
        <title>Isolation and identification of active actinomycetes.</title>
        <authorList>
            <person name="Yu B."/>
        </authorList>
    </citation>
    <scope>NUCLEOTIDE SEQUENCE</scope>
    <source>
        <strain evidence="2">NEAU-YB345</strain>
    </source>
</reference>
<evidence type="ECO:0000313" key="3">
    <source>
        <dbReference type="Proteomes" id="UP000657385"/>
    </source>
</evidence>
<dbReference type="InterPro" id="IPR013655">
    <property type="entry name" value="PAS_fold_3"/>
</dbReference>